<dbReference type="GO" id="GO:0003723">
    <property type="term" value="F:RNA binding"/>
    <property type="evidence" value="ECO:0007669"/>
    <property type="project" value="InterPro"/>
</dbReference>
<name>A0AAV6Y5A9_9LAMI</name>
<keyword evidence="1" id="KW-0677">Repeat</keyword>
<dbReference type="EMBL" id="WHWC01000003">
    <property type="protein sequence ID" value="KAG8386635.1"/>
    <property type="molecule type" value="Genomic_DNA"/>
</dbReference>
<reference evidence="4" key="1">
    <citation type="submission" date="2019-10" db="EMBL/GenBank/DDBJ databases">
        <authorList>
            <person name="Zhang R."/>
            <person name="Pan Y."/>
            <person name="Wang J."/>
            <person name="Ma R."/>
            <person name="Yu S."/>
        </authorList>
    </citation>
    <scope>NUCLEOTIDE SEQUENCE</scope>
    <source>
        <strain evidence="4">LA-IB0</strain>
        <tissue evidence="4">Leaf</tissue>
    </source>
</reference>
<sequence length="596" mass="66018">MTLQLTSWKRLVESLCHSRKLGEAMRLVLSHTFEAHDYSVYSSILQLCSDLKSIKSGQLIHSRLITVGFPTNTSLNTRLILFYAKIGDMENARKVFDQIPERSVVTWTATVSGYSQSGDSEEALRVFSAMHGEGVRANQFTYGCALSACTRLLCLDLGKQIQGCVQKGRFVDNMFVQSALVDFHSKCGKMEDARSVFESMTTRDLVSWNAMIGGYATRELSDNATSVFSSMLREGVLPDSFSFRSLLRASAGSNELRKVDMIHGYIIKFGFGFHKFSSGSLVDAYVKCGSMVSANQVYNNMQNKDIVSCTALITGYACEGKNWTPALQLFKDAQGEMAIDGMLLCSMFNICAKTSSLSLGRQLHANALKYEKHDVAMGNAIIDMYAKSGEIEDAKCVFDEMEEKNIISWTTMITGCGKHGYGHEAVALYKKMENEGFEPNDVTFLSLLFACSHNGLTTQGLECFSNMISKHNILPRAEHYSCLVDILARAGRLEEAYVLVCQMSTDPDASILGAILGACSTHDNMRLGQIVARRLIDLEPENPTNYVVLSAMYAAAGLWTSARETRMLLEEKTNSKYPGYSLCQSRNNREAVLLKS</sequence>
<feature type="repeat" description="PPR" evidence="3">
    <location>
        <begin position="204"/>
        <end position="238"/>
    </location>
</feature>
<dbReference type="InterPro" id="IPR011990">
    <property type="entry name" value="TPR-like_helical_dom_sf"/>
</dbReference>
<dbReference type="FunFam" id="1.25.40.10:FF:000196">
    <property type="entry name" value="Pentatricopeptide repeat-containing protein At4g14850"/>
    <property type="match status" value="1"/>
</dbReference>
<gene>
    <name evidence="4" type="ORF">BUALT_Bualt03G0169000</name>
</gene>
<dbReference type="SUPFAM" id="SSF48452">
    <property type="entry name" value="TPR-like"/>
    <property type="match status" value="2"/>
</dbReference>
<accession>A0AAV6Y5A9</accession>
<proteinExistence type="inferred from homology"/>
<dbReference type="InterPro" id="IPR046960">
    <property type="entry name" value="PPR_At4g14850-like_plant"/>
</dbReference>
<evidence type="ECO:0000313" key="5">
    <source>
        <dbReference type="Proteomes" id="UP000826271"/>
    </source>
</evidence>
<dbReference type="FunFam" id="1.25.40.10:FF:000381">
    <property type="entry name" value="Pentatricopeptide repeat-containing protein"/>
    <property type="match status" value="1"/>
</dbReference>
<evidence type="ECO:0000256" key="3">
    <source>
        <dbReference type="PROSITE-ProRule" id="PRU00708"/>
    </source>
</evidence>
<dbReference type="AlphaFoldDB" id="A0AAV6Y5A9"/>
<keyword evidence="5" id="KW-1185">Reference proteome</keyword>
<dbReference type="Pfam" id="PF01535">
    <property type="entry name" value="PPR"/>
    <property type="match status" value="3"/>
</dbReference>
<dbReference type="GO" id="GO:0009451">
    <property type="term" value="P:RNA modification"/>
    <property type="evidence" value="ECO:0007669"/>
    <property type="project" value="InterPro"/>
</dbReference>
<feature type="repeat" description="PPR" evidence="3">
    <location>
        <begin position="405"/>
        <end position="439"/>
    </location>
</feature>
<comment type="similarity">
    <text evidence="2">Belongs to the PPR family. PCMP-E subfamily.</text>
</comment>
<feature type="repeat" description="PPR" evidence="3">
    <location>
        <begin position="374"/>
        <end position="404"/>
    </location>
</feature>
<evidence type="ECO:0000256" key="1">
    <source>
        <dbReference type="ARBA" id="ARBA00022737"/>
    </source>
</evidence>
<evidence type="ECO:0000256" key="2">
    <source>
        <dbReference type="ARBA" id="ARBA00061659"/>
    </source>
</evidence>
<dbReference type="NCBIfam" id="TIGR00756">
    <property type="entry name" value="PPR"/>
    <property type="match status" value="4"/>
</dbReference>
<evidence type="ECO:0000313" key="4">
    <source>
        <dbReference type="EMBL" id="KAG8386635.1"/>
    </source>
</evidence>
<dbReference type="Gene3D" id="1.25.40.10">
    <property type="entry name" value="Tetratricopeptide repeat domain"/>
    <property type="match status" value="4"/>
</dbReference>
<evidence type="ECO:0008006" key="6">
    <source>
        <dbReference type="Google" id="ProtNLM"/>
    </source>
</evidence>
<organism evidence="4 5">
    <name type="scientific">Buddleja alternifolia</name>
    <dbReference type="NCBI Taxonomy" id="168488"/>
    <lineage>
        <taxon>Eukaryota</taxon>
        <taxon>Viridiplantae</taxon>
        <taxon>Streptophyta</taxon>
        <taxon>Embryophyta</taxon>
        <taxon>Tracheophyta</taxon>
        <taxon>Spermatophyta</taxon>
        <taxon>Magnoliopsida</taxon>
        <taxon>eudicotyledons</taxon>
        <taxon>Gunneridae</taxon>
        <taxon>Pentapetalae</taxon>
        <taxon>asterids</taxon>
        <taxon>lamiids</taxon>
        <taxon>Lamiales</taxon>
        <taxon>Scrophulariaceae</taxon>
        <taxon>Buddlejeae</taxon>
        <taxon>Buddleja</taxon>
    </lineage>
</organism>
<dbReference type="FunFam" id="1.25.40.10:FF:000090">
    <property type="entry name" value="Pentatricopeptide repeat-containing protein, chloroplastic"/>
    <property type="match status" value="1"/>
</dbReference>
<dbReference type="PANTHER" id="PTHR24015:SF1935">
    <property type="entry name" value="TETRATRICOPEPTIDE REPEAT (TPR)-LIKE SUPERFAMILY PROTEIN"/>
    <property type="match status" value="1"/>
</dbReference>
<comment type="caution">
    <text evidence="4">The sequence shown here is derived from an EMBL/GenBank/DDBJ whole genome shotgun (WGS) entry which is preliminary data.</text>
</comment>
<dbReference type="PROSITE" id="PS51375">
    <property type="entry name" value="PPR"/>
    <property type="match status" value="4"/>
</dbReference>
<dbReference type="PANTHER" id="PTHR24015">
    <property type="entry name" value="OS07G0578800 PROTEIN-RELATED"/>
    <property type="match status" value="1"/>
</dbReference>
<feature type="repeat" description="PPR" evidence="3">
    <location>
        <begin position="103"/>
        <end position="137"/>
    </location>
</feature>
<dbReference type="Pfam" id="PF13041">
    <property type="entry name" value="PPR_2"/>
    <property type="match status" value="3"/>
</dbReference>
<dbReference type="InterPro" id="IPR002885">
    <property type="entry name" value="PPR_rpt"/>
</dbReference>
<dbReference type="InterPro" id="IPR046848">
    <property type="entry name" value="E_motif"/>
</dbReference>
<dbReference type="Proteomes" id="UP000826271">
    <property type="component" value="Unassembled WGS sequence"/>
</dbReference>
<dbReference type="Pfam" id="PF20431">
    <property type="entry name" value="E_motif"/>
    <property type="match status" value="1"/>
</dbReference>
<protein>
    <recommendedName>
        <fullName evidence="6">Pentatricopeptide repeat-containing protein</fullName>
    </recommendedName>
</protein>